<dbReference type="InterPro" id="IPR039420">
    <property type="entry name" value="WalR-like"/>
</dbReference>
<dbReference type="InterPro" id="IPR011006">
    <property type="entry name" value="CheY-like_superfamily"/>
</dbReference>
<evidence type="ECO:0000259" key="6">
    <source>
        <dbReference type="PROSITE" id="PS50110"/>
    </source>
</evidence>
<keyword evidence="2" id="KW-0902">Two-component regulatory system</keyword>
<evidence type="ECO:0000313" key="9">
    <source>
        <dbReference type="Proteomes" id="UP000042527"/>
    </source>
</evidence>
<dbReference type="InterPro" id="IPR036388">
    <property type="entry name" value="WH-like_DNA-bd_sf"/>
</dbReference>
<feature type="modified residue" description="4-aspartylphosphate" evidence="4">
    <location>
        <position position="53"/>
    </location>
</feature>
<dbReference type="PROSITE" id="PS51755">
    <property type="entry name" value="OMPR_PHOB"/>
    <property type="match status" value="1"/>
</dbReference>
<keyword evidence="1 4" id="KW-0597">Phosphoprotein</keyword>
<dbReference type="GO" id="GO:0000156">
    <property type="term" value="F:phosphorelay response regulator activity"/>
    <property type="evidence" value="ECO:0007669"/>
    <property type="project" value="TreeGrafter"/>
</dbReference>
<protein>
    <submittedName>
        <fullName evidence="8">Response regulator receiver domain protein</fullName>
    </submittedName>
</protein>
<feature type="domain" description="Response regulatory" evidence="6">
    <location>
        <begin position="4"/>
        <end position="120"/>
    </location>
</feature>
<gene>
    <name evidence="8" type="ORF">TPHV1_120004</name>
</gene>
<evidence type="ECO:0000313" key="8">
    <source>
        <dbReference type="EMBL" id="CEM60875.1"/>
    </source>
</evidence>
<dbReference type="Pfam" id="PF00072">
    <property type="entry name" value="Response_reg"/>
    <property type="match status" value="1"/>
</dbReference>
<dbReference type="InterPro" id="IPR001867">
    <property type="entry name" value="OmpR/PhoB-type_DNA-bd"/>
</dbReference>
<dbReference type="InterPro" id="IPR016032">
    <property type="entry name" value="Sig_transdc_resp-reg_C-effctor"/>
</dbReference>
<dbReference type="SUPFAM" id="SSF46894">
    <property type="entry name" value="C-terminal effector domain of the bipartite response regulators"/>
    <property type="match status" value="1"/>
</dbReference>
<sequence>MNERILIIEDDPDIRELLAYSLSKDGYQTHAAGTAEDGFAILRKESIHLVLLDLMLPVMDGYGFLKRIKNSAEYKNIPVIIVSARGDETDIVKGLELGAEDYVSKPFSPRVLTARILAVLRRTATNTKKTEPDSFTVDNLSFNLLRHEVLLDDSIIDLTITEFSILKYLASSPGRVFTRAQIIASIHGEDSPITDRSIDVQILSIRKKLGSKNQKIETVRGVGYRYADSEER</sequence>
<accession>A0A0B7GV76</accession>
<evidence type="ECO:0000256" key="2">
    <source>
        <dbReference type="ARBA" id="ARBA00023012"/>
    </source>
</evidence>
<evidence type="ECO:0000256" key="4">
    <source>
        <dbReference type="PROSITE-ProRule" id="PRU00169"/>
    </source>
</evidence>
<dbReference type="AlphaFoldDB" id="A0A0B7GV76"/>
<dbReference type="GO" id="GO:0005829">
    <property type="term" value="C:cytosol"/>
    <property type="evidence" value="ECO:0007669"/>
    <property type="project" value="TreeGrafter"/>
</dbReference>
<feature type="DNA-binding region" description="OmpR/PhoB-type" evidence="5">
    <location>
        <begin position="132"/>
        <end position="228"/>
    </location>
</feature>
<dbReference type="CDD" id="cd00383">
    <property type="entry name" value="trans_reg_C"/>
    <property type="match status" value="1"/>
</dbReference>
<dbReference type="EMBL" id="CDNC01000004">
    <property type="protein sequence ID" value="CEM60875.1"/>
    <property type="molecule type" value="Genomic_DNA"/>
</dbReference>
<evidence type="ECO:0000259" key="7">
    <source>
        <dbReference type="PROSITE" id="PS51755"/>
    </source>
</evidence>
<name>A0A0B7GV76_TREPH</name>
<dbReference type="GO" id="GO:0032993">
    <property type="term" value="C:protein-DNA complex"/>
    <property type="evidence" value="ECO:0007669"/>
    <property type="project" value="TreeGrafter"/>
</dbReference>
<dbReference type="Pfam" id="PF00486">
    <property type="entry name" value="Trans_reg_C"/>
    <property type="match status" value="1"/>
</dbReference>
<dbReference type="GO" id="GO:0006355">
    <property type="term" value="P:regulation of DNA-templated transcription"/>
    <property type="evidence" value="ECO:0007669"/>
    <property type="project" value="InterPro"/>
</dbReference>
<keyword evidence="9" id="KW-1185">Reference proteome</keyword>
<evidence type="ECO:0000256" key="1">
    <source>
        <dbReference type="ARBA" id="ARBA00022553"/>
    </source>
</evidence>
<feature type="domain" description="OmpR/PhoB-type" evidence="7">
    <location>
        <begin position="132"/>
        <end position="228"/>
    </location>
</feature>
<proteinExistence type="predicted"/>
<organism evidence="8 9">
    <name type="scientific">Treponema phagedenis</name>
    <dbReference type="NCBI Taxonomy" id="162"/>
    <lineage>
        <taxon>Bacteria</taxon>
        <taxon>Pseudomonadati</taxon>
        <taxon>Spirochaetota</taxon>
        <taxon>Spirochaetia</taxon>
        <taxon>Spirochaetales</taxon>
        <taxon>Treponemataceae</taxon>
        <taxon>Treponema</taxon>
    </lineage>
</organism>
<dbReference type="InterPro" id="IPR001789">
    <property type="entry name" value="Sig_transdc_resp-reg_receiver"/>
</dbReference>
<evidence type="ECO:0000256" key="3">
    <source>
        <dbReference type="ARBA" id="ARBA00023125"/>
    </source>
</evidence>
<dbReference type="Gene3D" id="3.40.50.2300">
    <property type="match status" value="1"/>
</dbReference>
<dbReference type="Proteomes" id="UP000042527">
    <property type="component" value="Unassembled WGS sequence"/>
</dbReference>
<dbReference type="OrthoDB" id="341603at2"/>
<dbReference type="SMART" id="SM00448">
    <property type="entry name" value="REC"/>
    <property type="match status" value="1"/>
</dbReference>
<dbReference type="RefSeq" id="WP_044634356.1">
    <property type="nucleotide sequence ID" value="NZ_CDNC01000004.1"/>
</dbReference>
<dbReference type="PROSITE" id="PS50110">
    <property type="entry name" value="RESPONSE_REGULATORY"/>
    <property type="match status" value="1"/>
</dbReference>
<evidence type="ECO:0000256" key="5">
    <source>
        <dbReference type="PROSITE-ProRule" id="PRU01091"/>
    </source>
</evidence>
<dbReference type="PANTHER" id="PTHR48111">
    <property type="entry name" value="REGULATOR OF RPOS"/>
    <property type="match status" value="1"/>
</dbReference>
<dbReference type="SMART" id="SM00862">
    <property type="entry name" value="Trans_reg_C"/>
    <property type="match status" value="1"/>
</dbReference>
<dbReference type="SUPFAM" id="SSF52172">
    <property type="entry name" value="CheY-like"/>
    <property type="match status" value="1"/>
</dbReference>
<dbReference type="PANTHER" id="PTHR48111:SF40">
    <property type="entry name" value="PHOSPHATE REGULON TRANSCRIPTIONAL REGULATORY PROTEIN PHOB"/>
    <property type="match status" value="1"/>
</dbReference>
<dbReference type="Gene3D" id="1.10.10.10">
    <property type="entry name" value="Winged helix-like DNA-binding domain superfamily/Winged helix DNA-binding domain"/>
    <property type="match status" value="1"/>
</dbReference>
<dbReference type="GO" id="GO:0000976">
    <property type="term" value="F:transcription cis-regulatory region binding"/>
    <property type="evidence" value="ECO:0007669"/>
    <property type="project" value="TreeGrafter"/>
</dbReference>
<reference evidence="9" key="1">
    <citation type="submission" date="2015-01" db="EMBL/GenBank/DDBJ databases">
        <authorList>
            <person name="Manzoor Shahid"/>
            <person name="Zubair Saima"/>
        </authorList>
    </citation>
    <scope>NUCLEOTIDE SEQUENCE [LARGE SCALE GENOMIC DNA]</scope>
    <source>
        <strain evidence="9">V1</strain>
    </source>
</reference>
<keyword evidence="3 5" id="KW-0238">DNA-binding</keyword>